<dbReference type="EMBL" id="AORZ01000085">
    <property type="protein sequence ID" value="EME98232.1"/>
    <property type="molecule type" value="Genomic_DNA"/>
</dbReference>
<organism evidence="1 2">
    <name type="scientific">Streptomyces mobaraensis (strain ATCC 29032 / DSM 40847 / JCM 4168 / NBRC 13819 / NCIMB 11159 / IPCR 16-22)</name>
    <dbReference type="NCBI Taxonomy" id="1223523"/>
    <lineage>
        <taxon>Bacteria</taxon>
        <taxon>Bacillati</taxon>
        <taxon>Actinomycetota</taxon>
        <taxon>Actinomycetes</taxon>
        <taxon>Kitasatosporales</taxon>
        <taxon>Streptomycetaceae</taxon>
        <taxon>Streptomyces</taxon>
    </lineage>
</organism>
<comment type="caution">
    <text evidence="1">The sequence shown here is derived from an EMBL/GenBank/DDBJ whole genome shotgun (WGS) entry which is preliminary data.</text>
</comment>
<evidence type="ECO:0000313" key="1">
    <source>
        <dbReference type="EMBL" id="EME98232.1"/>
    </source>
</evidence>
<evidence type="ECO:0000313" key="2">
    <source>
        <dbReference type="Proteomes" id="UP000011740"/>
    </source>
</evidence>
<dbReference type="PATRIC" id="fig|1223523.3.peg.4595"/>
<dbReference type="AlphaFoldDB" id="M3AXA0"/>
<proteinExistence type="predicted"/>
<sequence length="90" mass="9669">MTRKLIHRAAMAGAALTLGLTGALAAGASAMAAPSGDSSASRVVPDTRRYIDLYESKQQCQGGGAYFMRHGATHYECYDVSGGWELWIWE</sequence>
<dbReference type="RefSeq" id="WP_004949845.1">
    <property type="nucleotide sequence ID" value="NZ_AORZ01000085.1"/>
</dbReference>
<protein>
    <submittedName>
        <fullName evidence="1">Uncharacterized protein</fullName>
    </submittedName>
</protein>
<name>M3AXA0_STRM1</name>
<gene>
    <name evidence="1" type="ORF">H340_22566</name>
</gene>
<dbReference type="Proteomes" id="UP000011740">
    <property type="component" value="Unassembled WGS sequence"/>
</dbReference>
<reference evidence="1 2" key="1">
    <citation type="journal article" date="2013" name="Genome Announc.">
        <title>Whole-Genome Shotgun Assembly and Analysis of the Genome of Streptomyces mobaraensis DSM 40847, a Strain for Industrial Production of Microbial Transglutaminase.</title>
        <authorList>
            <person name="Yang H."/>
            <person name="He T."/>
            <person name="Wu W."/>
            <person name="Zhu W."/>
            <person name="Lu B."/>
            <person name="Sun W."/>
        </authorList>
    </citation>
    <scope>NUCLEOTIDE SEQUENCE [LARGE SCALE GENOMIC DNA]</scope>
    <source>
        <strain evidence="1 2">DSM 40847</strain>
    </source>
</reference>
<accession>M3AXA0</accession>